<comment type="caution">
    <text evidence="1">The sequence shown here is derived from an EMBL/GenBank/DDBJ whole genome shotgun (WGS) entry which is preliminary data.</text>
</comment>
<accession>A0A4Q9EQD5</accession>
<dbReference type="EMBL" id="SITD01000042">
    <property type="protein sequence ID" value="TBM29301.1"/>
    <property type="molecule type" value="Genomic_DNA"/>
</dbReference>
<dbReference type="Proteomes" id="UP000293380">
    <property type="component" value="Unassembled WGS sequence"/>
</dbReference>
<evidence type="ECO:0000313" key="1">
    <source>
        <dbReference type="EMBL" id="TBM29301.1"/>
    </source>
</evidence>
<gene>
    <name evidence="1" type="ORF">EYY89_06945</name>
</gene>
<dbReference type="AlphaFoldDB" id="A0A4Q9EQD5"/>
<reference evidence="1 2" key="1">
    <citation type="submission" date="2019-02" db="EMBL/GenBank/DDBJ databases">
        <title>Comparative genomic analysis of the Hafnia genus genomes.</title>
        <authorList>
            <person name="Zhiqiu Y."/>
            <person name="Chao Y."/>
            <person name="Yuhui D."/>
            <person name="Di H."/>
            <person name="Bin L."/>
        </authorList>
    </citation>
    <scope>NUCLEOTIDE SEQUENCE [LARGE SCALE GENOMIC DNA]</scope>
    <source>
        <strain evidence="1 2">PCM_1194</strain>
    </source>
</reference>
<evidence type="ECO:0008006" key="3">
    <source>
        <dbReference type="Google" id="ProtNLM"/>
    </source>
</evidence>
<evidence type="ECO:0000313" key="2">
    <source>
        <dbReference type="Proteomes" id="UP000293380"/>
    </source>
</evidence>
<name>A0A4Q9EQD5_9GAMM</name>
<sequence length="194" mass="22341">MNLISYTEDYYLESAISHMIFASEIENTTDTMDKNSVDSLFDHIILFNDKKPSDNLLLLSNCHDFKPGDKILVISDIVTVEIIGRFIREQCELMVKSIKSIVPNGLVTFMFRPYEKENVFLCGTHYKPLLTHTEKTFLQSLRTAQANRELIEKLKTKTASSHKRNIMRKMGMLHTQALLSYINTTSFPHVLAHL</sequence>
<proteinExistence type="predicted"/>
<organism evidence="1 2">
    <name type="scientific">Hafnia paralvei</name>
    <dbReference type="NCBI Taxonomy" id="546367"/>
    <lineage>
        <taxon>Bacteria</taxon>
        <taxon>Pseudomonadati</taxon>
        <taxon>Pseudomonadota</taxon>
        <taxon>Gammaproteobacteria</taxon>
        <taxon>Enterobacterales</taxon>
        <taxon>Hafniaceae</taxon>
        <taxon>Hafnia</taxon>
    </lineage>
</organism>
<dbReference type="RefSeq" id="WP_130959267.1">
    <property type="nucleotide sequence ID" value="NZ_SITD01000042.1"/>
</dbReference>
<protein>
    <recommendedName>
        <fullName evidence="3">LuxR family transcriptional regulator</fullName>
    </recommendedName>
</protein>